<dbReference type="Proteomes" id="UP000011115">
    <property type="component" value="Unassembled WGS sequence"/>
</dbReference>
<evidence type="ECO:0000256" key="1">
    <source>
        <dbReference type="ARBA" id="ARBA00004477"/>
    </source>
</evidence>
<keyword evidence="8 9" id="KW-0472">Membrane</keyword>
<dbReference type="FunCoup" id="M0ZTM1">
    <property type="interactions" value="3125"/>
</dbReference>
<dbReference type="GO" id="GO:0006506">
    <property type="term" value="P:GPI anchor biosynthetic process"/>
    <property type="evidence" value="ECO:0007669"/>
    <property type="project" value="UniProtKB-UniPathway"/>
</dbReference>
<evidence type="ECO:0000313" key="11">
    <source>
        <dbReference type="Proteomes" id="UP000011115"/>
    </source>
</evidence>
<dbReference type="GO" id="GO:0016255">
    <property type="term" value="P:attachment of GPI anchor to protein"/>
    <property type="evidence" value="ECO:0000318"/>
    <property type="project" value="GO_Central"/>
</dbReference>
<comment type="similarity">
    <text evidence="3">Belongs to the PIGU family.</text>
</comment>
<evidence type="ECO:0000256" key="9">
    <source>
        <dbReference type="SAM" id="Phobius"/>
    </source>
</evidence>
<protein>
    <submittedName>
        <fullName evidence="10">GPI transamidase subunit PIG-U family protein</fullName>
    </submittedName>
</protein>
<evidence type="ECO:0000256" key="7">
    <source>
        <dbReference type="ARBA" id="ARBA00022989"/>
    </source>
</evidence>
<feature type="transmembrane region" description="Helical" evidence="9">
    <location>
        <begin position="314"/>
        <end position="340"/>
    </location>
</feature>
<feature type="transmembrane region" description="Helical" evidence="9">
    <location>
        <begin position="138"/>
        <end position="161"/>
    </location>
</feature>
<dbReference type="EnsemblPlants" id="PGSC0003DMT400007842">
    <property type="protein sequence ID" value="PGSC0003DMT400007842"/>
    <property type="gene ID" value="PGSC0003DMG400003033"/>
</dbReference>
<dbReference type="STRING" id="4113.M0ZTM1"/>
<dbReference type="HOGENOM" id="CLU_030193_1_0_1"/>
<name>M0ZTM1_SOLTU</name>
<sequence>MKEEEKKNMKTKPHFWRWAVASVIFRLVLIYFPKNLNLATRPEVSTPVTSLRRLAEGYWLTQSSMSPYADFISAMLIQATGLKLRMAYYERLKSLGLGKLFEISEILPSEDIAALVYLWNPLTIVTCVGFNTTPVENLFIILSLYGACIRVAPLAAFGWVVASHLSLYPTILIIPVLLVPGNLAVRTYGFILTVKDLSPNIGVLWYFFAEVFEFFRDFFLIVFHVNILFMILPLAIRLKHRPCFLAFVYMAICSMLKPYPSVGDSALYLALLALFFNELAEMQFSFFLFCGFVGVSLLSPVMHNLWIWRGTGNANFYFATGMAYACFQVCFCTLLEYFLVCMACERCHALRVFRVKSIDI</sequence>
<dbReference type="OMA" id="LWYLWIV"/>
<evidence type="ECO:0000256" key="5">
    <source>
        <dbReference type="ARBA" id="ARBA00022692"/>
    </source>
</evidence>
<keyword evidence="4" id="KW-0337">GPI-anchor biosynthesis</keyword>
<feature type="transmembrane region" description="Helical" evidence="9">
    <location>
        <begin position="167"/>
        <end position="185"/>
    </location>
</feature>
<feature type="transmembrane region" description="Helical" evidence="9">
    <location>
        <begin position="282"/>
        <end position="302"/>
    </location>
</feature>
<dbReference type="PaxDb" id="4113-PGSC0003DMT400007842"/>
<accession>M0ZTM1</accession>
<reference evidence="11" key="1">
    <citation type="journal article" date="2011" name="Nature">
        <title>Genome sequence and analysis of the tuber crop potato.</title>
        <authorList>
            <consortium name="The Potato Genome Sequencing Consortium"/>
        </authorList>
    </citation>
    <scope>NUCLEOTIDE SEQUENCE [LARGE SCALE GENOMIC DNA]</scope>
    <source>
        <strain evidence="11">cv. DM1-3 516 R44</strain>
    </source>
</reference>
<keyword evidence="6" id="KW-0256">Endoplasmic reticulum</keyword>
<feature type="transmembrane region" description="Helical" evidence="9">
    <location>
        <begin position="218"/>
        <end position="236"/>
    </location>
</feature>
<reference evidence="10" key="2">
    <citation type="submission" date="2015-06" db="UniProtKB">
        <authorList>
            <consortium name="EnsemblPlants"/>
        </authorList>
    </citation>
    <scope>IDENTIFICATION</scope>
    <source>
        <strain evidence="10">DM1-3 516 R44</strain>
    </source>
</reference>
<dbReference type="InterPro" id="IPR009600">
    <property type="entry name" value="PIG-U"/>
</dbReference>
<evidence type="ECO:0000256" key="3">
    <source>
        <dbReference type="ARBA" id="ARBA00010026"/>
    </source>
</evidence>
<dbReference type="PANTHER" id="PTHR13121">
    <property type="entry name" value="GPI TRANSAMIDASE COMPONENT PIG-U"/>
    <property type="match status" value="1"/>
</dbReference>
<dbReference type="Pfam" id="PF06728">
    <property type="entry name" value="PIG-U"/>
    <property type="match status" value="3"/>
</dbReference>
<evidence type="ECO:0000256" key="8">
    <source>
        <dbReference type="ARBA" id="ARBA00023136"/>
    </source>
</evidence>
<dbReference type="InParanoid" id="M0ZTM1"/>
<organism evidence="10 11">
    <name type="scientific">Solanum tuberosum</name>
    <name type="common">Potato</name>
    <dbReference type="NCBI Taxonomy" id="4113"/>
    <lineage>
        <taxon>Eukaryota</taxon>
        <taxon>Viridiplantae</taxon>
        <taxon>Streptophyta</taxon>
        <taxon>Embryophyta</taxon>
        <taxon>Tracheophyta</taxon>
        <taxon>Spermatophyta</taxon>
        <taxon>Magnoliopsida</taxon>
        <taxon>eudicotyledons</taxon>
        <taxon>Gunneridae</taxon>
        <taxon>Pentapetalae</taxon>
        <taxon>asterids</taxon>
        <taxon>lamiids</taxon>
        <taxon>Solanales</taxon>
        <taxon>Solanaceae</taxon>
        <taxon>Solanoideae</taxon>
        <taxon>Solaneae</taxon>
        <taxon>Solanum</taxon>
    </lineage>
</organism>
<dbReference type="PANTHER" id="PTHR13121:SF0">
    <property type="entry name" value="PHOSPHATIDYLINOSITOL GLYCAN ANCHOR BIOSYNTHESIS CLASS U PROTEIN"/>
    <property type="match status" value="1"/>
</dbReference>
<keyword evidence="5 9" id="KW-0812">Transmembrane</keyword>
<keyword evidence="7 9" id="KW-1133">Transmembrane helix</keyword>
<evidence type="ECO:0000256" key="6">
    <source>
        <dbReference type="ARBA" id="ARBA00022824"/>
    </source>
</evidence>
<evidence type="ECO:0000313" key="10">
    <source>
        <dbReference type="EnsemblPlants" id="PGSC0003DMT400007842"/>
    </source>
</evidence>
<dbReference type="Gramene" id="PGSC0003DMT400007842">
    <property type="protein sequence ID" value="PGSC0003DMT400007842"/>
    <property type="gene ID" value="PGSC0003DMG400003033"/>
</dbReference>
<dbReference type="eggNOG" id="KOG2552">
    <property type="taxonomic scope" value="Eukaryota"/>
</dbReference>
<dbReference type="UniPathway" id="UPA00196"/>
<dbReference type="AlphaFoldDB" id="M0ZTM1"/>
<proteinExistence type="inferred from homology"/>
<dbReference type="GO" id="GO:0042765">
    <property type="term" value="C:GPI-anchor transamidase complex"/>
    <property type="evidence" value="ECO:0000318"/>
    <property type="project" value="GO_Central"/>
</dbReference>
<feature type="transmembrane region" description="Helical" evidence="9">
    <location>
        <begin position="15"/>
        <end position="32"/>
    </location>
</feature>
<evidence type="ECO:0000256" key="4">
    <source>
        <dbReference type="ARBA" id="ARBA00022502"/>
    </source>
</evidence>
<comment type="subcellular location">
    <subcellularLocation>
        <location evidence="1">Endoplasmic reticulum membrane</location>
        <topology evidence="1">Multi-pass membrane protein</topology>
    </subcellularLocation>
</comment>
<comment type="pathway">
    <text evidence="2">Glycolipid biosynthesis; glycosylphosphatidylinositol-anchor biosynthesis.</text>
</comment>
<evidence type="ECO:0000256" key="2">
    <source>
        <dbReference type="ARBA" id="ARBA00004687"/>
    </source>
</evidence>
<keyword evidence="11" id="KW-1185">Reference proteome</keyword>